<evidence type="ECO:0000313" key="5">
    <source>
        <dbReference type="EMBL" id="KAK9692027.1"/>
    </source>
</evidence>
<keyword evidence="6" id="KW-1185">Reference proteome</keyword>
<dbReference type="GO" id="GO:0080043">
    <property type="term" value="F:quercetin 3-O-glucosyltransferase activity"/>
    <property type="evidence" value="ECO:0007669"/>
    <property type="project" value="TreeGrafter"/>
</dbReference>
<dbReference type="GO" id="GO:0080044">
    <property type="term" value="F:quercetin 7-O-glucosyltransferase activity"/>
    <property type="evidence" value="ECO:0007669"/>
    <property type="project" value="TreeGrafter"/>
</dbReference>
<dbReference type="SUPFAM" id="SSF53756">
    <property type="entry name" value="UDP-Glycosyltransferase/glycogen phosphorylase"/>
    <property type="match status" value="1"/>
</dbReference>
<proteinExistence type="inferred from homology"/>
<protein>
    <recommendedName>
        <fullName evidence="4">Glycosyltransferase</fullName>
        <ecNumber evidence="4">2.4.1.-</ecNumber>
    </recommendedName>
</protein>
<dbReference type="GO" id="GO:0016135">
    <property type="term" value="P:saponin biosynthetic process"/>
    <property type="evidence" value="ECO:0007669"/>
    <property type="project" value="UniProtKB-ARBA"/>
</dbReference>
<sequence>MEHQNYSTPHVLIIPHPLQGHVNPMLYLAEIFCLNKFNVTFVSSTHIHRRLTRYTDIETRFARYSGFGFKAISDGLPEDHIRAGDNGAKEVCKRFKSNLEPVLREILKNETDPITCLVVDGWINFAHDIANEADVPVIMFRCFSACCVWVYFCISDLIEAGEIPFLDDEENMDKLVKNAPGLDSFLRYRDLPRFCREKKDMSSWLDLQQSFSKEIERTEKTHALILNTCEDLEGPVLDLIRSRHPKTYSIGPLHAQLKNILDSKSEPTDAPTRNNKSSSGLWEVDRNCISWLDQKPDKSVLYVSFGSITMLEEEQLTEIWAGLVQSRVYFLWAIRPNLIIGQMPEELLDGTKDRGYIVGWVPQEEVLAHTAIGGFLTHSGWNSTLESITAGVPMLCWPYFGDQQVNSRCASEVWRVGVDMKDTCDRNVVARKVADLMDSRKLELQETAARLSGVVKKSVVEGGSSHCHLDSLIQDIIQMTMKDTP</sequence>
<dbReference type="EC" id="2.4.1.-" evidence="4"/>
<keyword evidence="2 3" id="KW-0808">Transferase</keyword>
<dbReference type="PANTHER" id="PTHR11926">
    <property type="entry name" value="GLUCOSYL/GLUCURONOSYL TRANSFERASES"/>
    <property type="match status" value="1"/>
</dbReference>
<dbReference type="EMBL" id="JBDFQZ010000009">
    <property type="protein sequence ID" value="KAK9692027.1"/>
    <property type="molecule type" value="Genomic_DNA"/>
</dbReference>
<dbReference type="Proteomes" id="UP001443914">
    <property type="component" value="Unassembled WGS sequence"/>
</dbReference>
<dbReference type="CDD" id="cd03784">
    <property type="entry name" value="GT1_Gtf-like"/>
    <property type="match status" value="1"/>
</dbReference>
<dbReference type="GO" id="GO:0016104">
    <property type="term" value="P:triterpenoid biosynthetic process"/>
    <property type="evidence" value="ECO:0007669"/>
    <property type="project" value="UniProtKB-ARBA"/>
</dbReference>
<evidence type="ECO:0000256" key="4">
    <source>
        <dbReference type="RuleBase" id="RU362057"/>
    </source>
</evidence>
<dbReference type="FunFam" id="3.40.50.2000:FF:000040">
    <property type="entry name" value="UDP-glycosyltransferase 76C1"/>
    <property type="match status" value="1"/>
</dbReference>
<evidence type="ECO:0000256" key="3">
    <source>
        <dbReference type="RuleBase" id="RU003718"/>
    </source>
</evidence>
<comment type="caution">
    <text evidence="5">The sequence shown here is derived from an EMBL/GenBank/DDBJ whole genome shotgun (WGS) entry which is preliminary data.</text>
</comment>
<dbReference type="InterPro" id="IPR002213">
    <property type="entry name" value="UDP_glucos_trans"/>
</dbReference>
<accession>A0AAW1IQU5</accession>
<reference evidence="5" key="1">
    <citation type="submission" date="2024-03" db="EMBL/GenBank/DDBJ databases">
        <title>WGS assembly of Saponaria officinalis var. Norfolk2.</title>
        <authorList>
            <person name="Jenkins J."/>
            <person name="Shu S."/>
            <person name="Grimwood J."/>
            <person name="Barry K."/>
            <person name="Goodstein D."/>
            <person name="Schmutz J."/>
            <person name="Leebens-Mack J."/>
            <person name="Osbourn A."/>
        </authorList>
    </citation>
    <scope>NUCLEOTIDE SEQUENCE [LARGE SCALE GENOMIC DNA]</scope>
    <source>
        <strain evidence="5">JIC</strain>
    </source>
</reference>
<dbReference type="Pfam" id="PF00201">
    <property type="entry name" value="UDPGT"/>
    <property type="match status" value="1"/>
</dbReference>
<dbReference type="AlphaFoldDB" id="A0AAW1IQU5"/>
<organism evidence="5 6">
    <name type="scientific">Saponaria officinalis</name>
    <name type="common">Common soapwort</name>
    <name type="synonym">Lychnis saponaria</name>
    <dbReference type="NCBI Taxonomy" id="3572"/>
    <lineage>
        <taxon>Eukaryota</taxon>
        <taxon>Viridiplantae</taxon>
        <taxon>Streptophyta</taxon>
        <taxon>Embryophyta</taxon>
        <taxon>Tracheophyta</taxon>
        <taxon>Spermatophyta</taxon>
        <taxon>Magnoliopsida</taxon>
        <taxon>eudicotyledons</taxon>
        <taxon>Gunneridae</taxon>
        <taxon>Pentapetalae</taxon>
        <taxon>Caryophyllales</taxon>
        <taxon>Caryophyllaceae</taxon>
        <taxon>Caryophylleae</taxon>
        <taxon>Saponaria</taxon>
    </lineage>
</organism>
<comment type="similarity">
    <text evidence="1 3">Belongs to the UDP-glycosyltransferase family.</text>
</comment>
<evidence type="ECO:0000313" key="6">
    <source>
        <dbReference type="Proteomes" id="UP001443914"/>
    </source>
</evidence>
<evidence type="ECO:0000256" key="2">
    <source>
        <dbReference type="ARBA" id="ARBA00022679"/>
    </source>
</evidence>
<dbReference type="Gene3D" id="3.40.50.2000">
    <property type="entry name" value="Glycogen Phosphorylase B"/>
    <property type="match status" value="2"/>
</dbReference>
<name>A0AAW1IQU5_SAPOF</name>
<dbReference type="PANTHER" id="PTHR11926:SF1392">
    <property type="entry name" value="GLYCOSYLTRANSFERASE"/>
    <property type="match status" value="1"/>
</dbReference>
<dbReference type="PROSITE" id="PS00375">
    <property type="entry name" value="UDPGT"/>
    <property type="match status" value="1"/>
</dbReference>
<gene>
    <name evidence="5" type="ORF">RND81_09G236200</name>
</gene>
<keyword evidence="3" id="KW-0328">Glycosyltransferase</keyword>
<evidence type="ECO:0000256" key="1">
    <source>
        <dbReference type="ARBA" id="ARBA00009995"/>
    </source>
</evidence>
<dbReference type="InterPro" id="IPR035595">
    <property type="entry name" value="UDP_glycos_trans_CS"/>
</dbReference>